<keyword evidence="2" id="KW-1185">Reference proteome</keyword>
<dbReference type="OrthoDB" id="2193340at2"/>
<sequence length="109" mass="12320">MGLEDKDFILRQVQELAEGIGKFLGKESIKELINYDQSQEGALSDEDIEAILLITTIRDIQESEGLSDEDLSNELGMPENGLEKLYNNERSVTPDELNALRDFVEEKES</sequence>
<dbReference type="AlphaFoldDB" id="A0A1I5YDB8"/>
<protein>
    <submittedName>
        <fullName evidence="1">Uncharacterized protein</fullName>
    </submittedName>
</protein>
<dbReference type="Gene3D" id="1.10.260.40">
    <property type="entry name" value="lambda repressor-like DNA-binding domains"/>
    <property type="match status" value="1"/>
</dbReference>
<reference evidence="1 2" key="1">
    <citation type="submission" date="2016-10" db="EMBL/GenBank/DDBJ databases">
        <authorList>
            <person name="de Groot N.N."/>
        </authorList>
    </citation>
    <scope>NUCLEOTIDE SEQUENCE [LARGE SCALE GENOMIC DNA]</scope>
    <source>
        <strain evidence="1 2">DSM 20581</strain>
    </source>
</reference>
<dbReference type="GO" id="GO:0003677">
    <property type="term" value="F:DNA binding"/>
    <property type="evidence" value="ECO:0007669"/>
    <property type="project" value="InterPro"/>
</dbReference>
<evidence type="ECO:0000313" key="2">
    <source>
        <dbReference type="Proteomes" id="UP000199136"/>
    </source>
</evidence>
<evidence type="ECO:0000313" key="1">
    <source>
        <dbReference type="EMBL" id="SFQ42234.1"/>
    </source>
</evidence>
<name>A0A1I5YDB8_9LACT</name>
<organism evidence="1 2">
    <name type="scientific">Desemzia incerta</name>
    <dbReference type="NCBI Taxonomy" id="82801"/>
    <lineage>
        <taxon>Bacteria</taxon>
        <taxon>Bacillati</taxon>
        <taxon>Bacillota</taxon>
        <taxon>Bacilli</taxon>
        <taxon>Lactobacillales</taxon>
        <taxon>Carnobacteriaceae</taxon>
        <taxon>Desemzia</taxon>
    </lineage>
</organism>
<dbReference type="RefSeq" id="WP_092480960.1">
    <property type="nucleotide sequence ID" value="NZ_FOXW01000007.1"/>
</dbReference>
<dbReference type="EMBL" id="FOXW01000007">
    <property type="protein sequence ID" value="SFQ42234.1"/>
    <property type="molecule type" value="Genomic_DNA"/>
</dbReference>
<dbReference type="Proteomes" id="UP000199136">
    <property type="component" value="Unassembled WGS sequence"/>
</dbReference>
<proteinExistence type="predicted"/>
<accession>A0A1I5YDB8</accession>
<dbReference type="InterPro" id="IPR010982">
    <property type="entry name" value="Lambda_DNA-bd_dom_sf"/>
</dbReference>
<gene>
    <name evidence="1" type="ORF">SAMN04488506_1944</name>
</gene>
<dbReference type="STRING" id="82801.SAMN04488506_1944"/>